<proteinExistence type="predicted"/>
<keyword evidence="2" id="KW-1133">Transmembrane helix</keyword>
<feature type="transmembrane region" description="Helical" evidence="2">
    <location>
        <begin position="108"/>
        <end position="130"/>
    </location>
</feature>
<dbReference type="PANTHER" id="PTHR37299">
    <property type="entry name" value="TRANSCRIPTIONAL REGULATOR-RELATED"/>
    <property type="match status" value="1"/>
</dbReference>
<accession>A0ABV7J3V7</accession>
<feature type="transmembrane region" description="Helical" evidence="2">
    <location>
        <begin position="83"/>
        <end position="102"/>
    </location>
</feature>
<reference evidence="5" key="1">
    <citation type="journal article" date="2019" name="Int. J. Syst. Evol. Microbiol.">
        <title>The Global Catalogue of Microorganisms (GCM) 10K type strain sequencing project: providing services to taxonomists for standard genome sequencing and annotation.</title>
        <authorList>
            <consortium name="The Broad Institute Genomics Platform"/>
            <consortium name="The Broad Institute Genome Sequencing Center for Infectious Disease"/>
            <person name="Wu L."/>
            <person name="Ma J."/>
        </authorList>
    </citation>
    <scope>NUCLEOTIDE SEQUENCE [LARGE SCALE GENOMIC DNA]</scope>
    <source>
        <strain evidence="5">KCTC 42953</strain>
    </source>
</reference>
<protein>
    <submittedName>
        <fullName evidence="4">LytR/AlgR family response regulator transcription factor</fullName>
    </submittedName>
</protein>
<organism evidence="4 5">
    <name type="scientific">Marinicella sediminis</name>
    <dbReference type="NCBI Taxonomy" id="1792834"/>
    <lineage>
        <taxon>Bacteria</taxon>
        <taxon>Pseudomonadati</taxon>
        <taxon>Pseudomonadota</taxon>
        <taxon>Gammaproteobacteria</taxon>
        <taxon>Lysobacterales</taxon>
        <taxon>Marinicellaceae</taxon>
        <taxon>Marinicella</taxon>
    </lineage>
</organism>
<dbReference type="PANTHER" id="PTHR37299:SF1">
    <property type="entry name" value="STAGE 0 SPORULATION PROTEIN A HOMOLOG"/>
    <property type="match status" value="1"/>
</dbReference>
<evidence type="ECO:0000313" key="5">
    <source>
        <dbReference type="Proteomes" id="UP001595533"/>
    </source>
</evidence>
<dbReference type="Pfam" id="PF04397">
    <property type="entry name" value="LytTR"/>
    <property type="match status" value="1"/>
</dbReference>
<dbReference type="SMART" id="SM00850">
    <property type="entry name" value="LytTR"/>
    <property type="match status" value="1"/>
</dbReference>
<feature type="transmembrane region" description="Helical" evidence="2">
    <location>
        <begin position="12"/>
        <end position="29"/>
    </location>
</feature>
<dbReference type="InterPro" id="IPR046947">
    <property type="entry name" value="LytR-like"/>
</dbReference>
<evidence type="ECO:0000256" key="2">
    <source>
        <dbReference type="SAM" id="Phobius"/>
    </source>
</evidence>
<feature type="transmembrane region" description="Helical" evidence="2">
    <location>
        <begin position="41"/>
        <end position="63"/>
    </location>
</feature>
<keyword evidence="2" id="KW-0472">Membrane</keyword>
<feature type="domain" description="HTH LytTR-type" evidence="3">
    <location>
        <begin position="170"/>
        <end position="246"/>
    </location>
</feature>
<sequence length="246" mass="28071">MSVAILRPAHIHHWFWCCLVLLTSVYFYLYDSWYVLRDVSLIGTLISSAKAWLIWLLLMPWLFERLPDQGLKLPTHSTAMQTYLLLSLAAVLISTLSQAWLFSDQPGIGRTLLFCYLPANLKILALVLLLPRCAHWLQQNINEHSLKLNCHNHRNQTVEPELKAISHITAEGNYLQIHSAGAVYTLRSTLRDMERRLSPAGFIRIHRSHLANAAHINDLTTHCITLNCGTVLPVGRSHRHKLSSIF</sequence>
<dbReference type="PROSITE" id="PS50930">
    <property type="entry name" value="HTH_LYTTR"/>
    <property type="match status" value="1"/>
</dbReference>
<dbReference type="Gene3D" id="2.40.50.1020">
    <property type="entry name" value="LytTr DNA-binding domain"/>
    <property type="match status" value="1"/>
</dbReference>
<dbReference type="RefSeq" id="WP_077409487.1">
    <property type="nucleotide sequence ID" value="NZ_JBHRTS010000001.1"/>
</dbReference>
<evidence type="ECO:0000256" key="1">
    <source>
        <dbReference type="ARBA" id="ARBA00023012"/>
    </source>
</evidence>
<comment type="caution">
    <text evidence="4">The sequence shown here is derived from an EMBL/GenBank/DDBJ whole genome shotgun (WGS) entry which is preliminary data.</text>
</comment>
<gene>
    <name evidence="4" type="ORF">ACFODZ_01040</name>
</gene>
<evidence type="ECO:0000259" key="3">
    <source>
        <dbReference type="PROSITE" id="PS50930"/>
    </source>
</evidence>
<keyword evidence="5" id="KW-1185">Reference proteome</keyword>
<keyword evidence="2" id="KW-0812">Transmembrane</keyword>
<keyword evidence="1" id="KW-0902">Two-component regulatory system</keyword>
<evidence type="ECO:0000313" key="4">
    <source>
        <dbReference type="EMBL" id="MFC3192813.1"/>
    </source>
</evidence>
<dbReference type="Proteomes" id="UP001595533">
    <property type="component" value="Unassembled WGS sequence"/>
</dbReference>
<name>A0ABV7J3V7_9GAMM</name>
<dbReference type="InterPro" id="IPR007492">
    <property type="entry name" value="LytTR_DNA-bd_dom"/>
</dbReference>
<dbReference type="EMBL" id="JBHRTS010000001">
    <property type="protein sequence ID" value="MFC3192813.1"/>
    <property type="molecule type" value="Genomic_DNA"/>
</dbReference>